<dbReference type="GO" id="GO:0009236">
    <property type="term" value="P:cobalamin biosynthetic process"/>
    <property type="evidence" value="ECO:0007669"/>
    <property type="project" value="UniProtKB-UniRule"/>
</dbReference>
<evidence type="ECO:0000313" key="4">
    <source>
        <dbReference type="Proteomes" id="UP000009881"/>
    </source>
</evidence>
<sequence length="1242" mass="134154">MHLLAATPGGIDDGSDAVDLGQTPADIVVLSAADSELACLSHARRALGEAVPSLRLASLLHLGHNMSVDLYVDSVISGARLVIVRLLGGRGYWPYGVEELERVCRRKGIALAFLPGDDKPDEDLARASSLDASARDRLWRYLIHGGTGNAEHYLRYAATLLGRDVEWQEPAPLPSAGLYPLGTTLDDMQAAWMPDAPVAAVVFYRALVQAGNTDVVDALCMSLRDQGVNALPLFVTSLKDPMAAGVVESVLGDAAPGVILNATGFAVAAPGNPKDTPFAVADCPVLQVVFAGSGEDGWREGARGLSSRDIAMNVALPEVDGRVLSRAISFKGLIRRDEDTQHDVVGHKPVADRVRFVAELAARWARLRRTPAEERRIGLVLANYPTRDGRLGNGVGLDTPAGTVAVLEALREAGYNLPDVPEDGDALIRTLQEGVTNDLTARDARTVRVVLPLDVYRAGFEALPEAVRAQVSDRWGAPEDDPHFRADHGGFALSVLPLGNVAVGIQPARGYNIDPVESYHDPALVPPHGYLAFYIWLRESFGAQAVVHMGKHGNLEWLPGKALALSEDCFPEAALGPMPHLYPFIVNDPGEGTQAKRRAQAVIIDHLTPPLTRAESYGPLKDLEALVDEYFEAAGVDPRRLKVLREEILSLARSTGLDDDLGIAPNDDADTALAKLDAHLCELKELQIRDGLHIFGRSPTGDQRTDLLVALGRVPPAGREDLALTRALAADLELAEGFDPLDCPPADPWEGARPAVLADIDSQTWRTTGDTVERLELLARALVEGSADADPAWTRTDAALAHVRETLAPAVDTSGEAELAGLLTGLAGRFVPPGPSGAPTRGRPDVLPTGRNFFSVDTRTVPTPAAWHLGWKSAGLLLERHWQDNGEWPRAMAITAWGTSNMRTGGDDIAQGLALMGVRPTWDSASRRVTGFEILPASVLDRPRVDVTLRISGFFRDAFPALIDLFDSAARAVADLDEPDDVNPLAGRVRADAAVLGGDETAARKRAASRVFGSKPGAYGAGLQAYIDEGGWDTDADLADAYVTWGGYAYGAGTEGAAEHELFRDRLSKVDAVVQNQDNREHDLLDSDDYYQFEGGMTAAVRTLSGRQPATYHPDHSRPESPRIRTLGEEIARIVRGRAANPKWIAGVMRHGYKGAFEMAATVDYLFAFAATAKCVSDHHFDAIFDAYMVDEDVRRFLADHNPAALSEMADRFDEAQRRGLWRSRRNDVPRVLDEIRETTKP</sequence>
<dbReference type="RefSeq" id="WP_009539047.1">
    <property type="nucleotide sequence ID" value="NZ_ANHY01000003.1"/>
</dbReference>
<organism evidence="3 4">
    <name type="scientific">Caenispirillum salinarum AK4</name>
    <dbReference type="NCBI Taxonomy" id="1238182"/>
    <lineage>
        <taxon>Bacteria</taxon>
        <taxon>Pseudomonadati</taxon>
        <taxon>Pseudomonadota</taxon>
        <taxon>Alphaproteobacteria</taxon>
        <taxon>Rhodospirillales</taxon>
        <taxon>Novispirillaceae</taxon>
        <taxon>Caenispirillum</taxon>
    </lineage>
</organism>
<dbReference type="Proteomes" id="UP000009881">
    <property type="component" value="Unassembled WGS sequence"/>
</dbReference>
<dbReference type="PANTHER" id="PTHR44119:SF4">
    <property type="entry name" value="AEROBIC COBALTOCHELATASE SUBUNIT COBN"/>
    <property type="match status" value="1"/>
</dbReference>
<reference evidence="3 4" key="1">
    <citation type="journal article" date="2013" name="Genome Announc.">
        <title>Draft Genome Sequence of an Alphaproteobacterium, Caenispirillum salinarum AK4(T), Isolated from a Solar Saltern.</title>
        <authorList>
            <person name="Khatri I."/>
            <person name="Singh A."/>
            <person name="Korpole S."/>
            <person name="Pinnaka A.K."/>
            <person name="Subramanian S."/>
        </authorList>
    </citation>
    <scope>NUCLEOTIDE SEQUENCE [LARGE SCALE GENOMIC DNA]</scope>
    <source>
        <strain evidence="3 4">AK4</strain>
    </source>
</reference>
<dbReference type="InterPro" id="IPR011953">
    <property type="entry name" value="Cobalto_CobN"/>
</dbReference>
<evidence type="ECO:0000313" key="3">
    <source>
        <dbReference type="EMBL" id="EKV32559.1"/>
    </source>
</evidence>
<dbReference type="CDD" id="cd10150">
    <property type="entry name" value="CobN_like"/>
    <property type="match status" value="1"/>
</dbReference>
<feature type="domain" description="CobN/magnesium chelatase" evidence="2">
    <location>
        <begin position="139"/>
        <end position="1227"/>
    </location>
</feature>
<name>K9H651_9PROT</name>
<dbReference type="STRING" id="1238182.C882_2638"/>
<dbReference type="GO" id="GO:0051116">
    <property type="term" value="F:cobaltochelatase activity"/>
    <property type="evidence" value="ECO:0007669"/>
    <property type="project" value="UniProtKB-UniRule"/>
</dbReference>
<dbReference type="NCBIfam" id="TIGR02257">
    <property type="entry name" value="cobalto_cobN"/>
    <property type="match status" value="1"/>
</dbReference>
<dbReference type="eggNOG" id="COG1429">
    <property type="taxonomic scope" value="Bacteria"/>
</dbReference>
<dbReference type="InterPro" id="IPR003672">
    <property type="entry name" value="CobN/Mg_chltase"/>
</dbReference>
<dbReference type="EMBL" id="ANHY01000003">
    <property type="protein sequence ID" value="EKV32559.1"/>
    <property type="molecule type" value="Genomic_DNA"/>
</dbReference>
<dbReference type="OrthoDB" id="9757976at2"/>
<dbReference type="PATRIC" id="fig|1238182.3.peg.598"/>
<evidence type="ECO:0000259" key="2">
    <source>
        <dbReference type="Pfam" id="PF02514"/>
    </source>
</evidence>
<dbReference type="Pfam" id="PF02514">
    <property type="entry name" value="CobN-Mg_chel"/>
    <property type="match status" value="1"/>
</dbReference>
<gene>
    <name evidence="3" type="ORF">C882_2638</name>
</gene>
<accession>K9H651</accession>
<comment type="caution">
    <text evidence="3">The sequence shown here is derived from an EMBL/GenBank/DDBJ whole genome shotgun (WGS) entry which is preliminary data.</text>
</comment>
<protein>
    <recommendedName>
        <fullName evidence="1">Cobaltochelatase subunit CobN</fullName>
        <ecNumber evidence="1">6.6.1.2</ecNumber>
    </recommendedName>
</protein>
<dbReference type="EC" id="6.6.1.2" evidence="1"/>
<proteinExistence type="predicted"/>
<dbReference type="AlphaFoldDB" id="K9H651"/>
<dbReference type="PANTHER" id="PTHR44119">
    <property type="entry name" value="MAGNESIUM-CHELATASE SUBUNIT CHLH, CHLOROPLASTIC"/>
    <property type="match status" value="1"/>
</dbReference>
<keyword evidence="4" id="KW-1185">Reference proteome</keyword>
<evidence type="ECO:0000256" key="1">
    <source>
        <dbReference type="NCBIfam" id="TIGR02257"/>
    </source>
</evidence>